<dbReference type="Gene3D" id="3.40.50.300">
    <property type="entry name" value="P-loop containing nucleotide triphosphate hydrolases"/>
    <property type="match status" value="1"/>
</dbReference>
<dbReference type="PANTHER" id="PTHR10039">
    <property type="entry name" value="AMELOGENIN"/>
    <property type="match status" value="1"/>
</dbReference>
<evidence type="ECO:0000313" key="3">
    <source>
        <dbReference type="EMBL" id="PMD26933.1"/>
    </source>
</evidence>
<dbReference type="Proteomes" id="UP000235672">
    <property type="component" value="Unassembled WGS sequence"/>
</dbReference>
<sequence>MPLYEHLLQSCSMEILVSIDRIQELEELPQTRLVVQIASVKSSTGSVKSLLCGDPDIVETGGLSGVAIVTDKTEFHECLASLSFPEINVRNSQAAPAVDGTTSWIWTHPVYRAFTAEDAGILWLRGKPGSGKSVLARSIQRRLLEVSTVEEPQIKTTLVGDWFYHRRRGGGFVRHESFVRSVLYHFLQQSLGLFERFFRRSYPSIDPQTACLWMYDILVDIFRCICQRLILVVCIVDAVDEAESTEVIALIKSIIEQGLCSKARFIVLSRPNAQIERQINDRPCRVVED</sequence>
<evidence type="ECO:0000259" key="2">
    <source>
        <dbReference type="Pfam" id="PF24883"/>
    </source>
</evidence>
<accession>A0A2J6QKZ3</accession>
<gene>
    <name evidence="3" type="ORF">NA56DRAFT_654689</name>
</gene>
<evidence type="ECO:0000256" key="1">
    <source>
        <dbReference type="ARBA" id="ARBA00022737"/>
    </source>
</evidence>
<protein>
    <recommendedName>
        <fullName evidence="2">Nephrocystin 3-like N-terminal domain-containing protein</fullName>
    </recommendedName>
</protein>
<dbReference type="Pfam" id="PF24883">
    <property type="entry name" value="NPHP3_N"/>
    <property type="match status" value="1"/>
</dbReference>
<evidence type="ECO:0000313" key="4">
    <source>
        <dbReference type="Proteomes" id="UP000235672"/>
    </source>
</evidence>
<dbReference type="InterPro" id="IPR056884">
    <property type="entry name" value="NPHP3-like_N"/>
</dbReference>
<proteinExistence type="predicted"/>
<dbReference type="SUPFAM" id="SSF52540">
    <property type="entry name" value="P-loop containing nucleoside triphosphate hydrolases"/>
    <property type="match status" value="1"/>
</dbReference>
<reference evidence="3 4" key="1">
    <citation type="submission" date="2016-05" db="EMBL/GenBank/DDBJ databases">
        <title>A degradative enzymes factory behind the ericoid mycorrhizal symbiosis.</title>
        <authorList>
            <consortium name="DOE Joint Genome Institute"/>
            <person name="Martino E."/>
            <person name="Morin E."/>
            <person name="Grelet G."/>
            <person name="Kuo A."/>
            <person name="Kohler A."/>
            <person name="Daghino S."/>
            <person name="Barry K."/>
            <person name="Choi C."/>
            <person name="Cichocki N."/>
            <person name="Clum A."/>
            <person name="Copeland A."/>
            <person name="Hainaut M."/>
            <person name="Haridas S."/>
            <person name="Labutti K."/>
            <person name="Lindquist E."/>
            <person name="Lipzen A."/>
            <person name="Khouja H.-R."/>
            <person name="Murat C."/>
            <person name="Ohm R."/>
            <person name="Olson A."/>
            <person name="Spatafora J."/>
            <person name="Veneault-Fourrey C."/>
            <person name="Henrissat B."/>
            <person name="Grigoriev I."/>
            <person name="Martin F."/>
            <person name="Perotto S."/>
        </authorList>
    </citation>
    <scope>NUCLEOTIDE SEQUENCE [LARGE SCALE GENOMIC DNA]</scope>
    <source>
        <strain evidence="3 4">UAMH 7357</strain>
    </source>
</reference>
<keyword evidence="4" id="KW-1185">Reference proteome</keyword>
<keyword evidence="1" id="KW-0677">Repeat</keyword>
<dbReference type="OrthoDB" id="3564998at2759"/>
<name>A0A2J6QKZ3_9HELO</name>
<feature type="domain" description="Nephrocystin 3-like N-terminal" evidence="2">
    <location>
        <begin position="100"/>
        <end position="270"/>
    </location>
</feature>
<dbReference type="InterPro" id="IPR027417">
    <property type="entry name" value="P-loop_NTPase"/>
</dbReference>
<organism evidence="3 4">
    <name type="scientific">Hyaloscypha hepaticicola</name>
    <dbReference type="NCBI Taxonomy" id="2082293"/>
    <lineage>
        <taxon>Eukaryota</taxon>
        <taxon>Fungi</taxon>
        <taxon>Dikarya</taxon>
        <taxon>Ascomycota</taxon>
        <taxon>Pezizomycotina</taxon>
        <taxon>Leotiomycetes</taxon>
        <taxon>Helotiales</taxon>
        <taxon>Hyaloscyphaceae</taxon>
        <taxon>Hyaloscypha</taxon>
    </lineage>
</organism>
<dbReference type="PANTHER" id="PTHR10039:SF14">
    <property type="entry name" value="NACHT DOMAIN-CONTAINING PROTEIN"/>
    <property type="match status" value="1"/>
</dbReference>
<dbReference type="EMBL" id="KZ613467">
    <property type="protein sequence ID" value="PMD26933.1"/>
    <property type="molecule type" value="Genomic_DNA"/>
</dbReference>
<dbReference type="AlphaFoldDB" id="A0A2J6QKZ3"/>